<dbReference type="EMBL" id="UZAU01000073">
    <property type="status" value="NOT_ANNOTATED_CDS"/>
    <property type="molecule type" value="Genomic_DNA"/>
</dbReference>
<evidence type="ECO:0000313" key="2">
    <source>
        <dbReference type="Proteomes" id="UP000596661"/>
    </source>
</evidence>
<dbReference type="Gramene" id="evm.model.01.2511">
    <property type="protein sequence ID" value="cds.evm.model.01.2511"/>
    <property type="gene ID" value="evm.TU.01.2511"/>
</dbReference>
<dbReference type="EnsemblPlants" id="evm.model.01.2511">
    <property type="protein sequence ID" value="cds.evm.model.01.2511"/>
    <property type="gene ID" value="evm.TU.01.2511"/>
</dbReference>
<sequence>MGGNVVVLVVNISRQIQVLVCINGGGSPVPPPRPTYHTASPPPPSAPLPRQQTLLVNRIPAPLASHHPLLSPHLLQANWTRRPFIEFCHRSIIIIIYITTTTSTAVVEQLVESPAEGYSGETFWQDRGREEAGEFLLTTLFDPIEEAGIGHG</sequence>
<name>A0A803NLG3_CANSA</name>
<evidence type="ECO:0000313" key="1">
    <source>
        <dbReference type="EnsemblPlants" id="cds.evm.model.01.2511"/>
    </source>
</evidence>
<dbReference type="AlphaFoldDB" id="A0A803NLG3"/>
<reference evidence="1" key="2">
    <citation type="submission" date="2021-03" db="UniProtKB">
        <authorList>
            <consortium name="EnsemblPlants"/>
        </authorList>
    </citation>
    <scope>IDENTIFICATION</scope>
</reference>
<dbReference type="Proteomes" id="UP000596661">
    <property type="component" value="Chromosome 1"/>
</dbReference>
<reference evidence="1" key="1">
    <citation type="submission" date="2018-11" db="EMBL/GenBank/DDBJ databases">
        <authorList>
            <person name="Grassa J C."/>
        </authorList>
    </citation>
    <scope>NUCLEOTIDE SEQUENCE [LARGE SCALE GENOMIC DNA]</scope>
</reference>
<proteinExistence type="predicted"/>
<accession>A0A803NLG3</accession>
<keyword evidence="2" id="KW-1185">Reference proteome</keyword>
<organism evidence="1 2">
    <name type="scientific">Cannabis sativa</name>
    <name type="common">Hemp</name>
    <name type="synonym">Marijuana</name>
    <dbReference type="NCBI Taxonomy" id="3483"/>
    <lineage>
        <taxon>Eukaryota</taxon>
        <taxon>Viridiplantae</taxon>
        <taxon>Streptophyta</taxon>
        <taxon>Embryophyta</taxon>
        <taxon>Tracheophyta</taxon>
        <taxon>Spermatophyta</taxon>
        <taxon>Magnoliopsida</taxon>
        <taxon>eudicotyledons</taxon>
        <taxon>Gunneridae</taxon>
        <taxon>Pentapetalae</taxon>
        <taxon>rosids</taxon>
        <taxon>fabids</taxon>
        <taxon>Rosales</taxon>
        <taxon>Cannabaceae</taxon>
        <taxon>Cannabis</taxon>
    </lineage>
</organism>
<protein>
    <submittedName>
        <fullName evidence="1">Uncharacterized protein</fullName>
    </submittedName>
</protein>